<name>A0A419R030_9SPHN</name>
<evidence type="ECO:0000256" key="1">
    <source>
        <dbReference type="ARBA" id="ARBA00011063"/>
    </source>
</evidence>
<dbReference type="CDD" id="cd16343">
    <property type="entry name" value="LMWPTP"/>
    <property type="match status" value="1"/>
</dbReference>
<evidence type="ECO:0000256" key="5">
    <source>
        <dbReference type="PIRSR" id="PIRSR617867-1"/>
    </source>
</evidence>
<proteinExistence type="inferred from homology"/>
<dbReference type="Pfam" id="PF01451">
    <property type="entry name" value="LMWPc"/>
    <property type="match status" value="1"/>
</dbReference>
<keyword evidence="4" id="KW-0904">Protein phosphatase</keyword>
<evidence type="ECO:0000313" key="7">
    <source>
        <dbReference type="EMBL" id="RJX66839.1"/>
    </source>
</evidence>
<reference evidence="7 8" key="1">
    <citation type="submission" date="2018-09" db="EMBL/GenBank/DDBJ databases">
        <title>Altererythrobacter sp.Ery1 and Ery12, the genome sequencing of novel strains in genus Alterythrobacter.</title>
        <authorList>
            <person name="Cheng H."/>
            <person name="Wu Y.-H."/>
            <person name="Fang C."/>
            <person name="Xu X.-W."/>
        </authorList>
    </citation>
    <scope>NUCLEOTIDE SEQUENCE [LARGE SCALE GENOMIC DNA]</scope>
    <source>
        <strain evidence="7 8">Ery12</strain>
    </source>
</reference>
<dbReference type="InterPro" id="IPR036196">
    <property type="entry name" value="Ptyr_pPase_sf"/>
</dbReference>
<dbReference type="Gene3D" id="3.40.50.2300">
    <property type="match status" value="1"/>
</dbReference>
<dbReference type="AlphaFoldDB" id="A0A419R030"/>
<dbReference type="SUPFAM" id="SSF52788">
    <property type="entry name" value="Phosphotyrosine protein phosphatases I"/>
    <property type="match status" value="1"/>
</dbReference>
<evidence type="ECO:0000256" key="3">
    <source>
        <dbReference type="ARBA" id="ARBA00022801"/>
    </source>
</evidence>
<dbReference type="PANTHER" id="PTHR11717">
    <property type="entry name" value="LOW MOLECULAR WEIGHT PROTEIN TYROSINE PHOSPHATASE"/>
    <property type="match status" value="1"/>
</dbReference>
<comment type="caution">
    <text evidence="7">The sequence shown here is derived from an EMBL/GenBank/DDBJ whole genome shotgun (WGS) entry which is preliminary data.</text>
</comment>
<evidence type="ECO:0000313" key="8">
    <source>
        <dbReference type="Proteomes" id="UP000284322"/>
    </source>
</evidence>
<feature type="active site" description="Nucleophile" evidence="5">
    <location>
        <position position="12"/>
    </location>
</feature>
<dbReference type="InterPro" id="IPR050438">
    <property type="entry name" value="LMW_PTPase"/>
</dbReference>
<dbReference type="InterPro" id="IPR017867">
    <property type="entry name" value="Tyr_phospatase_low_mol_wt"/>
</dbReference>
<evidence type="ECO:0000259" key="6">
    <source>
        <dbReference type="SMART" id="SM00226"/>
    </source>
</evidence>
<evidence type="ECO:0000256" key="2">
    <source>
        <dbReference type="ARBA" id="ARBA00013064"/>
    </source>
</evidence>
<dbReference type="GO" id="GO:0004725">
    <property type="term" value="F:protein tyrosine phosphatase activity"/>
    <property type="evidence" value="ECO:0007669"/>
    <property type="project" value="UniProtKB-EC"/>
</dbReference>
<protein>
    <recommendedName>
        <fullName evidence="2">protein-tyrosine-phosphatase</fullName>
        <ecNumber evidence="2">3.1.3.48</ecNumber>
    </recommendedName>
</protein>
<feature type="active site" evidence="5">
    <location>
        <position position="18"/>
    </location>
</feature>
<organism evidence="7 8">
    <name type="scientific">Tsuneonella suprasediminis</name>
    <dbReference type="NCBI Taxonomy" id="2306996"/>
    <lineage>
        <taxon>Bacteria</taxon>
        <taxon>Pseudomonadati</taxon>
        <taxon>Pseudomonadota</taxon>
        <taxon>Alphaproteobacteria</taxon>
        <taxon>Sphingomonadales</taxon>
        <taxon>Erythrobacteraceae</taxon>
        <taxon>Tsuneonella</taxon>
    </lineage>
</organism>
<dbReference type="EC" id="3.1.3.48" evidence="2"/>
<dbReference type="InterPro" id="IPR023485">
    <property type="entry name" value="Ptyr_pPase"/>
</dbReference>
<dbReference type="RefSeq" id="WP_120110036.1">
    <property type="nucleotide sequence ID" value="NZ_RAHJ01000019.1"/>
</dbReference>
<sequence>MTRASPSILFVCLGNICRSPMAEGALRQAADAAGLALTIDSAGTSAYHIGSPPDGRAIRTAALHDANIAGLRGGQVADEDFERFDLIFALDEANLADLRERAPADCHAEIALLMDCVPGRAGEAVADPYYGGEEGFAETWTDVAAAAQALVKQFGG</sequence>
<feature type="active site" description="Proton donor" evidence="5">
    <location>
        <position position="127"/>
    </location>
</feature>
<feature type="domain" description="Phosphotyrosine protein phosphatase I" evidence="6">
    <location>
        <begin position="6"/>
        <end position="153"/>
    </location>
</feature>
<comment type="similarity">
    <text evidence="1">Belongs to the low molecular weight phosphotyrosine protein phosphatase family.</text>
</comment>
<gene>
    <name evidence="7" type="ORF">D6858_10750</name>
</gene>
<keyword evidence="8" id="KW-1185">Reference proteome</keyword>
<dbReference type="EMBL" id="RAHJ01000019">
    <property type="protein sequence ID" value="RJX66839.1"/>
    <property type="molecule type" value="Genomic_DNA"/>
</dbReference>
<dbReference type="Proteomes" id="UP000284322">
    <property type="component" value="Unassembled WGS sequence"/>
</dbReference>
<dbReference type="PANTHER" id="PTHR11717:SF7">
    <property type="entry name" value="LOW MOLECULAR WEIGHT PHOSPHOTYROSINE PROTEIN PHOSPHATASE"/>
    <property type="match status" value="1"/>
</dbReference>
<dbReference type="PRINTS" id="PR00719">
    <property type="entry name" value="LMWPTPASE"/>
</dbReference>
<evidence type="ECO:0000256" key="4">
    <source>
        <dbReference type="ARBA" id="ARBA00022912"/>
    </source>
</evidence>
<dbReference type="SMART" id="SM00226">
    <property type="entry name" value="LMWPc"/>
    <property type="match status" value="1"/>
</dbReference>
<keyword evidence="3" id="KW-0378">Hydrolase</keyword>
<accession>A0A419R030</accession>
<dbReference type="OrthoDB" id="9784339at2"/>